<dbReference type="AlphaFoldDB" id="A0A1T4S9W8"/>
<dbReference type="Proteomes" id="UP000190102">
    <property type="component" value="Unassembled WGS sequence"/>
</dbReference>
<evidence type="ECO:0000256" key="1">
    <source>
        <dbReference type="SAM" id="Phobius"/>
    </source>
</evidence>
<dbReference type="EMBL" id="FUWR01000036">
    <property type="protein sequence ID" value="SKA25023.1"/>
    <property type="molecule type" value="Genomic_DNA"/>
</dbReference>
<keyword evidence="1" id="KW-1133">Transmembrane helix</keyword>
<dbReference type="Pfam" id="PF05356">
    <property type="entry name" value="Phage_Coat_B"/>
    <property type="match status" value="1"/>
</dbReference>
<feature type="transmembrane region" description="Helical" evidence="1">
    <location>
        <begin position="43"/>
        <end position="61"/>
    </location>
</feature>
<feature type="signal peptide" evidence="2">
    <location>
        <begin position="1"/>
        <end position="23"/>
    </location>
</feature>
<evidence type="ECO:0000313" key="3">
    <source>
        <dbReference type="EMBL" id="SKA25023.1"/>
    </source>
</evidence>
<name>A0A1T4S9W8_9BACT</name>
<dbReference type="InterPro" id="IPR008020">
    <property type="entry name" value="G8P"/>
</dbReference>
<keyword evidence="4" id="KW-1185">Reference proteome</keyword>
<gene>
    <name evidence="3" type="ORF">SAMN02745119_03357</name>
</gene>
<keyword evidence="2" id="KW-0732">Signal</keyword>
<keyword evidence="1" id="KW-0812">Transmembrane</keyword>
<sequence length="70" mass="6939">MKKLSVVLSAVAATAVAAAPSFAALSAADQTAIQAGITGSDAVFFAIGGTILTVLAGIWGFKKVQSLMGR</sequence>
<evidence type="ECO:0000313" key="4">
    <source>
        <dbReference type="Proteomes" id="UP000190102"/>
    </source>
</evidence>
<proteinExistence type="predicted"/>
<feature type="chain" id="PRO_5013069358" evidence="2">
    <location>
        <begin position="24"/>
        <end position="70"/>
    </location>
</feature>
<organism evidence="3 4">
    <name type="scientific">Trichlorobacter thiogenes</name>
    <dbReference type="NCBI Taxonomy" id="115783"/>
    <lineage>
        <taxon>Bacteria</taxon>
        <taxon>Pseudomonadati</taxon>
        <taxon>Thermodesulfobacteriota</taxon>
        <taxon>Desulfuromonadia</taxon>
        <taxon>Geobacterales</taxon>
        <taxon>Geobacteraceae</taxon>
        <taxon>Trichlorobacter</taxon>
    </lineage>
</organism>
<evidence type="ECO:0000256" key="2">
    <source>
        <dbReference type="SAM" id="SignalP"/>
    </source>
</evidence>
<keyword evidence="1" id="KW-0472">Membrane</keyword>
<dbReference type="RefSeq" id="WP_078791596.1">
    <property type="nucleotide sequence ID" value="NZ_FUWR01000036.1"/>
</dbReference>
<reference evidence="4" key="1">
    <citation type="submission" date="2017-02" db="EMBL/GenBank/DDBJ databases">
        <authorList>
            <person name="Varghese N."/>
            <person name="Submissions S."/>
        </authorList>
    </citation>
    <scope>NUCLEOTIDE SEQUENCE [LARGE SCALE GENOMIC DNA]</scope>
    <source>
        <strain evidence="4">ATCC BAA-34</strain>
    </source>
</reference>
<dbReference type="STRING" id="115783.SAMN02745119_03357"/>
<accession>A0A1T4S9W8</accession>
<protein>
    <submittedName>
        <fullName evidence="3">Uncharacterized protein</fullName>
    </submittedName>
</protein>